<dbReference type="AlphaFoldDB" id="A0A840QIK1"/>
<proteinExistence type="predicted"/>
<keyword evidence="3" id="KW-1185">Reference proteome</keyword>
<evidence type="ECO:0000313" key="2">
    <source>
        <dbReference type="EMBL" id="MBB5159970.1"/>
    </source>
</evidence>
<organism evidence="2 3">
    <name type="scientific">Saccharopolyspora phatthalungensis</name>
    <dbReference type="NCBI Taxonomy" id="664693"/>
    <lineage>
        <taxon>Bacteria</taxon>
        <taxon>Bacillati</taxon>
        <taxon>Actinomycetota</taxon>
        <taxon>Actinomycetes</taxon>
        <taxon>Pseudonocardiales</taxon>
        <taxon>Pseudonocardiaceae</taxon>
        <taxon>Saccharopolyspora</taxon>
    </lineage>
</organism>
<name>A0A840QIK1_9PSEU</name>
<evidence type="ECO:0000256" key="1">
    <source>
        <dbReference type="SAM" id="MobiDB-lite"/>
    </source>
</evidence>
<feature type="region of interest" description="Disordered" evidence="1">
    <location>
        <begin position="53"/>
        <end position="76"/>
    </location>
</feature>
<protein>
    <submittedName>
        <fullName evidence="2">Uncharacterized protein</fullName>
    </submittedName>
</protein>
<feature type="compositionally biased region" description="Basic and acidic residues" evidence="1">
    <location>
        <begin position="59"/>
        <end position="70"/>
    </location>
</feature>
<sequence>MAAQFRPAVVPIQTAPLPPRNLLPPRNAGKITNRLRISRISLRLGIDLAEAAKSYLNPRDPRQPDHDNRRPTGARS</sequence>
<evidence type="ECO:0000313" key="3">
    <source>
        <dbReference type="Proteomes" id="UP000584374"/>
    </source>
</evidence>
<accession>A0A840QIK1</accession>
<dbReference type="Proteomes" id="UP000584374">
    <property type="component" value="Unassembled WGS sequence"/>
</dbReference>
<reference evidence="2 3" key="1">
    <citation type="submission" date="2020-08" db="EMBL/GenBank/DDBJ databases">
        <title>Sequencing the genomes of 1000 actinobacteria strains.</title>
        <authorList>
            <person name="Klenk H.-P."/>
        </authorList>
    </citation>
    <scope>NUCLEOTIDE SEQUENCE [LARGE SCALE GENOMIC DNA]</scope>
    <source>
        <strain evidence="2 3">DSM 45584</strain>
    </source>
</reference>
<comment type="caution">
    <text evidence="2">The sequence shown here is derived from an EMBL/GenBank/DDBJ whole genome shotgun (WGS) entry which is preliminary data.</text>
</comment>
<dbReference type="EMBL" id="JACHIW010000004">
    <property type="protein sequence ID" value="MBB5159970.1"/>
    <property type="molecule type" value="Genomic_DNA"/>
</dbReference>
<gene>
    <name evidence="2" type="ORF">BJ970_007571</name>
</gene>